<gene>
    <name evidence="1" type="ORF">SLEP1_g47759</name>
</gene>
<name>A0AAV5LUB4_9ROSI</name>
<dbReference type="EMBL" id="BPVZ01000138">
    <property type="protein sequence ID" value="GKV40087.1"/>
    <property type="molecule type" value="Genomic_DNA"/>
</dbReference>
<organism evidence="1 2">
    <name type="scientific">Rubroshorea leprosula</name>
    <dbReference type="NCBI Taxonomy" id="152421"/>
    <lineage>
        <taxon>Eukaryota</taxon>
        <taxon>Viridiplantae</taxon>
        <taxon>Streptophyta</taxon>
        <taxon>Embryophyta</taxon>
        <taxon>Tracheophyta</taxon>
        <taxon>Spermatophyta</taxon>
        <taxon>Magnoliopsida</taxon>
        <taxon>eudicotyledons</taxon>
        <taxon>Gunneridae</taxon>
        <taxon>Pentapetalae</taxon>
        <taxon>rosids</taxon>
        <taxon>malvids</taxon>
        <taxon>Malvales</taxon>
        <taxon>Dipterocarpaceae</taxon>
        <taxon>Rubroshorea</taxon>
    </lineage>
</organism>
<sequence length="36" mass="3790">MGNSNHDQSLLRNSHKVLLGVVFSSSMSLASSLSAD</sequence>
<dbReference type="AlphaFoldDB" id="A0AAV5LUB4"/>
<evidence type="ECO:0000313" key="1">
    <source>
        <dbReference type="EMBL" id="GKV40087.1"/>
    </source>
</evidence>
<comment type="caution">
    <text evidence="1">The sequence shown here is derived from an EMBL/GenBank/DDBJ whole genome shotgun (WGS) entry which is preliminary data.</text>
</comment>
<dbReference type="Proteomes" id="UP001054252">
    <property type="component" value="Unassembled WGS sequence"/>
</dbReference>
<evidence type="ECO:0000313" key="2">
    <source>
        <dbReference type="Proteomes" id="UP001054252"/>
    </source>
</evidence>
<reference evidence="1 2" key="1">
    <citation type="journal article" date="2021" name="Commun. Biol.">
        <title>The genome of Shorea leprosula (Dipterocarpaceae) highlights the ecological relevance of drought in aseasonal tropical rainforests.</title>
        <authorList>
            <person name="Ng K.K.S."/>
            <person name="Kobayashi M.J."/>
            <person name="Fawcett J.A."/>
            <person name="Hatakeyama M."/>
            <person name="Paape T."/>
            <person name="Ng C.H."/>
            <person name="Ang C.C."/>
            <person name="Tnah L.H."/>
            <person name="Lee C.T."/>
            <person name="Nishiyama T."/>
            <person name="Sese J."/>
            <person name="O'Brien M.J."/>
            <person name="Copetti D."/>
            <person name="Mohd Noor M.I."/>
            <person name="Ong R.C."/>
            <person name="Putra M."/>
            <person name="Sireger I.Z."/>
            <person name="Indrioko S."/>
            <person name="Kosugi Y."/>
            <person name="Izuno A."/>
            <person name="Isagi Y."/>
            <person name="Lee S.L."/>
            <person name="Shimizu K.K."/>
        </authorList>
    </citation>
    <scope>NUCLEOTIDE SEQUENCE [LARGE SCALE GENOMIC DNA]</scope>
    <source>
        <strain evidence="1">214</strain>
    </source>
</reference>
<protein>
    <submittedName>
        <fullName evidence="1">Uncharacterized protein</fullName>
    </submittedName>
</protein>
<accession>A0AAV5LUB4</accession>
<proteinExistence type="predicted"/>
<keyword evidence="2" id="KW-1185">Reference proteome</keyword>